<dbReference type="KEGG" id="euz:DVS28_a2006"/>
<dbReference type="EMBL" id="CP031165">
    <property type="protein sequence ID" value="AXV06691.1"/>
    <property type="molecule type" value="Genomic_DNA"/>
</dbReference>
<dbReference type="InterPro" id="IPR055140">
    <property type="entry name" value="Thiolase_C_2"/>
</dbReference>
<gene>
    <name evidence="2" type="ORF">DVS28_a2006</name>
</gene>
<dbReference type="AlphaFoldDB" id="A0A346XWU4"/>
<evidence type="ECO:0000313" key="3">
    <source>
        <dbReference type="Proteomes" id="UP000264006"/>
    </source>
</evidence>
<organism evidence="2 3">
    <name type="scientific">Euzebya pacifica</name>
    <dbReference type="NCBI Taxonomy" id="1608957"/>
    <lineage>
        <taxon>Bacteria</taxon>
        <taxon>Bacillati</taxon>
        <taxon>Actinomycetota</taxon>
        <taxon>Nitriliruptoria</taxon>
        <taxon>Euzebyales</taxon>
    </lineage>
</organism>
<reference evidence="2 3" key="1">
    <citation type="submission" date="2018-09" db="EMBL/GenBank/DDBJ databases">
        <title>Complete genome sequence of Euzebya sp. DY32-46 isolated from seawater of Pacific Ocean.</title>
        <authorList>
            <person name="Xu L."/>
            <person name="Wu Y.-H."/>
            <person name="Xu X.-W."/>
        </authorList>
    </citation>
    <scope>NUCLEOTIDE SEQUENCE [LARGE SCALE GENOMIC DNA]</scope>
    <source>
        <strain evidence="2 3">DY32-46</strain>
    </source>
</reference>
<keyword evidence="3" id="KW-1185">Reference proteome</keyword>
<name>A0A346XWU4_9ACTN</name>
<sequence>MTPVVEAIIQLRGDGAGRQVPDARTAFVATMGGRLDNHSTLVLRRED</sequence>
<feature type="domain" description="Thiolase C-terminal" evidence="1">
    <location>
        <begin position="1"/>
        <end position="45"/>
    </location>
</feature>
<accession>A0A346XWU4</accession>
<dbReference type="InterPro" id="IPR016039">
    <property type="entry name" value="Thiolase-like"/>
</dbReference>
<evidence type="ECO:0000259" key="1">
    <source>
        <dbReference type="Pfam" id="PF22691"/>
    </source>
</evidence>
<dbReference type="Pfam" id="PF22691">
    <property type="entry name" value="Thiolase_C_1"/>
    <property type="match status" value="1"/>
</dbReference>
<dbReference type="Proteomes" id="UP000264006">
    <property type="component" value="Chromosome"/>
</dbReference>
<protein>
    <recommendedName>
        <fullName evidence="1">Thiolase C-terminal domain-containing protein</fullName>
    </recommendedName>
</protein>
<evidence type="ECO:0000313" key="2">
    <source>
        <dbReference type="EMBL" id="AXV06691.1"/>
    </source>
</evidence>
<dbReference type="GO" id="GO:0016746">
    <property type="term" value="F:acyltransferase activity"/>
    <property type="evidence" value="ECO:0007669"/>
    <property type="project" value="InterPro"/>
</dbReference>
<proteinExistence type="predicted"/>
<dbReference type="Gene3D" id="3.40.47.10">
    <property type="match status" value="1"/>
</dbReference>